<dbReference type="InterPro" id="IPR010285">
    <property type="entry name" value="DNA_helicase_pif1-like_DEAD"/>
</dbReference>
<dbReference type="Pfam" id="PF05970">
    <property type="entry name" value="PIF1"/>
    <property type="match status" value="1"/>
</dbReference>
<dbReference type="Pfam" id="PF13456">
    <property type="entry name" value="RVT_3"/>
    <property type="match status" value="1"/>
</dbReference>
<dbReference type="GO" id="GO:0006310">
    <property type="term" value="P:DNA recombination"/>
    <property type="evidence" value="ECO:0007669"/>
    <property type="project" value="UniProtKB-KW"/>
</dbReference>
<comment type="similarity">
    <text evidence="1">Belongs to the helicase family.</text>
</comment>
<reference evidence="6" key="1">
    <citation type="journal article" date="2025" name="Foods">
        <title>Unveiling the Microbial Signatures of Arabica Coffee Cherries: Insights into Ripeness Specific Diversity, Functional Traits, and Implications for Quality and Safety.</title>
        <authorList>
            <consortium name="RefSeq"/>
            <person name="Tenea G.N."/>
            <person name="Cifuentes V."/>
            <person name="Reyes P."/>
            <person name="Cevallos-Vallejos M."/>
        </authorList>
    </citation>
    <scope>NUCLEOTIDE SEQUENCE [LARGE SCALE GENOMIC DNA]</scope>
</reference>
<evidence type="ECO:0000259" key="4">
    <source>
        <dbReference type="Pfam" id="PF14214"/>
    </source>
</evidence>
<dbReference type="GO" id="GO:0043139">
    <property type="term" value="F:5'-3' DNA helicase activity"/>
    <property type="evidence" value="ECO:0007669"/>
    <property type="project" value="UniProtKB-EC"/>
</dbReference>
<feature type="domain" description="RNase H type-1" evidence="3">
    <location>
        <begin position="43"/>
        <end position="121"/>
    </location>
</feature>
<dbReference type="GO" id="GO:0000723">
    <property type="term" value="P:telomere maintenance"/>
    <property type="evidence" value="ECO:0007669"/>
    <property type="project" value="InterPro"/>
</dbReference>
<keyword evidence="1" id="KW-0227">DNA damage</keyword>
<dbReference type="GO" id="GO:0003676">
    <property type="term" value="F:nucleic acid binding"/>
    <property type="evidence" value="ECO:0007669"/>
    <property type="project" value="InterPro"/>
</dbReference>
<protein>
    <recommendedName>
        <fullName evidence="1">ATP-dependent DNA helicase</fullName>
        <ecNumber evidence="1">5.6.2.3</ecNumber>
    </recommendedName>
</protein>
<dbReference type="Pfam" id="PF21530">
    <property type="entry name" value="Pif1_2B_dom"/>
    <property type="match status" value="1"/>
</dbReference>
<dbReference type="SUPFAM" id="SSF53098">
    <property type="entry name" value="Ribonuclease H-like"/>
    <property type="match status" value="1"/>
</dbReference>
<keyword evidence="1" id="KW-0347">Helicase</keyword>
<feature type="domain" description="Helitron helicase-like" evidence="4">
    <location>
        <begin position="468"/>
        <end position="635"/>
    </location>
</feature>
<feature type="domain" description="DNA helicase Pif1-like DEAD-box helicase" evidence="2">
    <location>
        <begin position="1099"/>
        <end position="1321"/>
    </location>
</feature>
<dbReference type="InterPro" id="IPR036397">
    <property type="entry name" value="RNaseH_sf"/>
</dbReference>
<dbReference type="CDD" id="cd18809">
    <property type="entry name" value="SF1_C_RecD"/>
    <property type="match status" value="1"/>
</dbReference>
<evidence type="ECO:0000259" key="3">
    <source>
        <dbReference type="Pfam" id="PF13456"/>
    </source>
</evidence>
<dbReference type="Pfam" id="PF14214">
    <property type="entry name" value="Helitron_like_N"/>
    <property type="match status" value="1"/>
</dbReference>
<dbReference type="GeneID" id="113735936"/>
<proteinExistence type="inferred from homology"/>
<feature type="domain" description="DNA helicase Pif1-like 2B" evidence="5">
    <location>
        <begin position="1423"/>
        <end position="1469"/>
    </location>
</feature>
<dbReference type="RefSeq" id="XP_027118699.1">
    <property type="nucleotide sequence ID" value="XM_027262898.1"/>
</dbReference>
<dbReference type="GO" id="GO:0006281">
    <property type="term" value="P:DNA repair"/>
    <property type="evidence" value="ECO:0007669"/>
    <property type="project" value="UniProtKB-KW"/>
</dbReference>
<name>A0A6P6WTJ4_COFAR</name>
<organism evidence="6 7">
    <name type="scientific">Coffea arabica</name>
    <name type="common">Arabian coffee</name>
    <dbReference type="NCBI Taxonomy" id="13443"/>
    <lineage>
        <taxon>Eukaryota</taxon>
        <taxon>Viridiplantae</taxon>
        <taxon>Streptophyta</taxon>
        <taxon>Embryophyta</taxon>
        <taxon>Tracheophyta</taxon>
        <taxon>Spermatophyta</taxon>
        <taxon>Magnoliopsida</taxon>
        <taxon>eudicotyledons</taxon>
        <taxon>Gunneridae</taxon>
        <taxon>Pentapetalae</taxon>
        <taxon>asterids</taxon>
        <taxon>lamiids</taxon>
        <taxon>Gentianales</taxon>
        <taxon>Rubiaceae</taxon>
        <taxon>Ixoroideae</taxon>
        <taxon>Gardenieae complex</taxon>
        <taxon>Bertiereae - Coffeeae clade</taxon>
        <taxon>Coffeeae</taxon>
        <taxon>Coffea</taxon>
    </lineage>
</organism>
<dbReference type="Gene3D" id="3.30.420.10">
    <property type="entry name" value="Ribonuclease H-like superfamily/Ribonuclease H"/>
    <property type="match status" value="1"/>
</dbReference>
<sequence length="1591" mass="182065">MVPWQWEELLQALSGVRRVLTATIVRWAFPPTGCYKLNTDGCATAEARALLLGLQLGRQVRVPQLIVESDCLALIKCLRKEWGVPAGIRPIVRAIWMGESSSHCFFHCYREGNTVADSLAAYGALFRQPVNILCGERVQHASSSLQEELDMNQFANSDTLLDSEMDTSCNNVPNYERRDIPKRTFFERWDFGFPSHTCPYCGAILWYEERTIKSQHVASPRFSICCQEGQVQLPLLIEPPQFLKQLLEYNGRRQAKHFRENIRAFNMMYAFTSMGGCIDNTINDGRGPYVFRINGQNHHKIGSLIPPDGRLGTFAQFYVHDTQNEVRNRMHPFSTVNRNCDLDPEIVNGLKEMLDEYNPLAKAFRMARDRFQESNYMSVRLRLIGTRSRDGRQYNLPTSSEVAALIVGDGEQARGNRDIIVEEKTMGLKRITELHPSFMAMQYPIIFPYGEDGFRVNIPRNVSPNPRKSNGNLFQQYIVDAFAAIEENNLNWICANQQKIRAELYKGLQDNVVRGDTTPASAGKRLVLPSTFTGGPRYMVQNYQDAIAICRFMGPPDLFITFTCNSNWPEISKGISLIPDQKVVDRPDIVARVFHIKLDQLMNDLTHGQHFGKVMAALYTIEFQKRGLPHAHNLLFLHPDDKCTTPRDVDRIISAELLDKNTDPIAYEAVLQFMSHGPCGPANTRSPCMENGKCSKHYPKYFQTETIIDENDFPVYRRRDNGREGIKAGVKIDNRWIIPHTVDLVVKYWGHVCVELCNQGRSIKYLFKYVNKGYDRATFVIEENDATDGQSGTRVVREVDEIKRYLDCQYISASEACWRIFYFDIQYRSIAVQRLNFHLPNEQPVLFGDNDPLDEVLNRAEEHSTMFIEWMKTNSTDTSAQQLTYADFPTQWTWKKKLRKWVKRKFGRSIGRIFYAHPSTGERFYLRMLLNIVKGPRSFEEIRTVNGVVHPTFKAACQALRLLGSDEEWHNAIREAANWQTGQQLRELFVTMLLFSEVSNPLDLWEKNWEFLSDDISYRQRCILGDNFISFSDSQIKNYALYEVEKILNRNSRSLKEFPGIPFPDMLLDNDNRNRFIIEELNYNREILAQEHFQLQSGLNEQQLQVYNAVIHAVDYGLGGLFFVYGSGGIGKTYLWRTIIARLRSQGKIVLVVASSGIASLLLPGGRTAHSRFKIPIIIDGDSTCAISQGSQLAELICKASLIIWDEAIMLHRNIFEAVDRTFRDILRFHDPDSEHKVFGGKTMLLDGDFRQILPVVPKRGRTEIVASSINRSSLLWGHCHLYLLSLNMRIRANDMHSDSVESLEEFSKWILDLGEGKLSAISFDDEDESTWIEIPNNLLIPQDTDCIHRIIDSTYPDLLANYNNASYLRNRAILAPTNDVVDEVNSVILSSILGQSRIYLSADRICPTSDCGLEQASLYPVEFLNTLKFSGIPNHSIELKVGIPIILLRNMNQSRGLCNGTRLIITNLGDNIIEAEMITGSSIGTRFFIHRIDMTPTDSKWPFVMIRRQFPIKVCFAMIINKSQGQTFDNVGVYLTKPVFSHGQLYVAASRVTSRQGLKFLIKDDRNPENRRTRNIVYRDIYDNLRIGIG</sequence>
<dbReference type="PANTHER" id="PTHR10492:SF90">
    <property type="entry name" value="ATP-DEPENDENT DNA HELICASE"/>
    <property type="match status" value="1"/>
</dbReference>
<dbReference type="InterPro" id="IPR025476">
    <property type="entry name" value="Helitron_helicase-like"/>
</dbReference>
<dbReference type="InterPro" id="IPR002156">
    <property type="entry name" value="RNaseH_domain"/>
</dbReference>
<dbReference type="InterPro" id="IPR049163">
    <property type="entry name" value="Pif1-like_2B_dom"/>
</dbReference>
<dbReference type="SUPFAM" id="SSF52540">
    <property type="entry name" value="P-loop containing nucleoside triphosphate hydrolases"/>
    <property type="match status" value="2"/>
</dbReference>
<dbReference type="InterPro" id="IPR012337">
    <property type="entry name" value="RNaseH-like_sf"/>
</dbReference>
<dbReference type="PANTHER" id="PTHR10492">
    <property type="match status" value="1"/>
</dbReference>
<gene>
    <name evidence="7" type="primary">LOC113735936</name>
</gene>
<comment type="catalytic activity">
    <reaction evidence="1">
        <text>ATP + H2O = ADP + phosphate + H(+)</text>
        <dbReference type="Rhea" id="RHEA:13065"/>
        <dbReference type="ChEBI" id="CHEBI:15377"/>
        <dbReference type="ChEBI" id="CHEBI:15378"/>
        <dbReference type="ChEBI" id="CHEBI:30616"/>
        <dbReference type="ChEBI" id="CHEBI:43474"/>
        <dbReference type="ChEBI" id="CHEBI:456216"/>
        <dbReference type="EC" id="5.6.2.3"/>
    </reaction>
</comment>
<evidence type="ECO:0000259" key="5">
    <source>
        <dbReference type="Pfam" id="PF21530"/>
    </source>
</evidence>
<dbReference type="Gene3D" id="3.40.50.300">
    <property type="entry name" value="P-loop containing nucleotide triphosphate hydrolases"/>
    <property type="match status" value="1"/>
</dbReference>
<comment type="cofactor">
    <cofactor evidence="1">
        <name>Mg(2+)</name>
        <dbReference type="ChEBI" id="CHEBI:18420"/>
    </cofactor>
</comment>
<evidence type="ECO:0000256" key="1">
    <source>
        <dbReference type="RuleBase" id="RU363044"/>
    </source>
</evidence>
<dbReference type="InterPro" id="IPR027417">
    <property type="entry name" value="P-loop_NTPase"/>
</dbReference>
<dbReference type="EC" id="5.6.2.3" evidence="1"/>
<keyword evidence="1" id="KW-0378">Hydrolase</keyword>
<keyword evidence="1" id="KW-0233">DNA recombination</keyword>
<accession>A0A6P6WTJ4</accession>
<keyword evidence="1" id="KW-0547">Nucleotide-binding</keyword>
<keyword evidence="1" id="KW-0234">DNA repair</keyword>
<keyword evidence="1" id="KW-0067">ATP-binding</keyword>
<dbReference type="Proteomes" id="UP001652660">
    <property type="component" value="Chromosome 3c"/>
</dbReference>
<evidence type="ECO:0000313" key="6">
    <source>
        <dbReference type="Proteomes" id="UP001652660"/>
    </source>
</evidence>
<reference evidence="7" key="2">
    <citation type="submission" date="2025-08" db="UniProtKB">
        <authorList>
            <consortium name="RefSeq"/>
        </authorList>
    </citation>
    <scope>IDENTIFICATION</scope>
    <source>
        <tissue evidence="7">Leaves</tissue>
    </source>
</reference>
<evidence type="ECO:0000259" key="2">
    <source>
        <dbReference type="Pfam" id="PF05970"/>
    </source>
</evidence>
<dbReference type="OrthoDB" id="1934728at2759"/>
<dbReference type="GO" id="GO:0005524">
    <property type="term" value="F:ATP binding"/>
    <property type="evidence" value="ECO:0007669"/>
    <property type="project" value="UniProtKB-KW"/>
</dbReference>
<dbReference type="FunFam" id="3.40.50.300:FF:002884">
    <property type="entry name" value="ATP-dependent DNA helicase"/>
    <property type="match status" value="1"/>
</dbReference>
<evidence type="ECO:0000313" key="7">
    <source>
        <dbReference type="RefSeq" id="XP_027118699.1"/>
    </source>
</evidence>
<dbReference type="GO" id="GO:0004523">
    <property type="term" value="F:RNA-DNA hybrid ribonuclease activity"/>
    <property type="evidence" value="ECO:0007669"/>
    <property type="project" value="InterPro"/>
</dbReference>
<keyword evidence="6" id="KW-1185">Reference proteome</keyword>